<dbReference type="Pfam" id="PF13695">
    <property type="entry name" value="Zn_ribbon_3CxxC"/>
    <property type="match status" value="1"/>
</dbReference>
<proteinExistence type="inferred from homology"/>
<keyword evidence="3" id="KW-0963">Cytoplasm</keyword>
<evidence type="ECO:0000256" key="8">
    <source>
        <dbReference type="ARBA" id="ARBA00022884"/>
    </source>
</evidence>
<evidence type="ECO:0000256" key="1">
    <source>
        <dbReference type="ARBA" id="ARBA00004331"/>
    </source>
</evidence>
<dbReference type="InterPro" id="IPR027377">
    <property type="entry name" value="ZAR1/RTP1-5-like_Znf-3CxxC"/>
</dbReference>
<organism evidence="12 13">
    <name type="scientific">Leptobrachium leishanense</name>
    <name type="common">Leishan spiny toad</name>
    <dbReference type="NCBI Taxonomy" id="445787"/>
    <lineage>
        <taxon>Eukaryota</taxon>
        <taxon>Metazoa</taxon>
        <taxon>Chordata</taxon>
        <taxon>Craniata</taxon>
        <taxon>Vertebrata</taxon>
        <taxon>Euteleostomi</taxon>
        <taxon>Amphibia</taxon>
        <taxon>Batrachia</taxon>
        <taxon>Anura</taxon>
        <taxon>Pelobatoidea</taxon>
        <taxon>Megophryidae</taxon>
        <taxon>Leptobrachium</taxon>
    </lineage>
</organism>
<dbReference type="GO" id="GO:0006412">
    <property type="term" value="P:translation"/>
    <property type="evidence" value="ECO:0007669"/>
    <property type="project" value="TreeGrafter"/>
</dbReference>
<evidence type="ECO:0000256" key="4">
    <source>
        <dbReference type="ARBA" id="ARBA00022723"/>
    </source>
</evidence>
<dbReference type="Proteomes" id="UP000694569">
    <property type="component" value="Unplaced"/>
</dbReference>
<dbReference type="Ensembl" id="ENSLLET00000008828.1">
    <property type="protein sequence ID" value="ENSLLEP00000008490.1"/>
    <property type="gene ID" value="ENSLLEG00000005397.1"/>
</dbReference>
<dbReference type="GeneTree" id="ENSGT00390000012305"/>
<dbReference type="GO" id="GO:0036464">
    <property type="term" value="C:cytoplasmic ribonucleoprotein granule"/>
    <property type="evidence" value="ECO:0007669"/>
    <property type="project" value="UniProtKB-SubCell"/>
</dbReference>
<reference evidence="12" key="2">
    <citation type="submission" date="2025-09" db="UniProtKB">
        <authorList>
            <consortium name="Ensembl"/>
        </authorList>
    </citation>
    <scope>IDENTIFICATION</scope>
</reference>
<dbReference type="PANTHER" id="PTHR31054">
    <property type="entry name" value="ZYGOTE ARREST PROTEIN 1-LIKE ISOFORM X1"/>
    <property type="match status" value="1"/>
</dbReference>
<evidence type="ECO:0000256" key="7">
    <source>
        <dbReference type="ARBA" id="ARBA00022833"/>
    </source>
</evidence>
<keyword evidence="2" id="KW-0217">Developmental protein</keyword>
<evidence type="ECO:0000256" key="9">
    <source>
        <dbReference type="ARBA" id="ARBA00022943"/>
    </source>
</evidence>
<dbReference type="GO" id="GO:0008270">
    <property type="term" value="F:zinc ion binding"/>
    <property type="evidence" value="ECO:0007669"/>
    <property type="project" value="UniProtKB-KW"/>
</dbReference>
<dbReference type="SMART" id="SM01328">
    <property type="entry name" value="zf-3CxxC"/>
    <property type="match status" value="1"/>
</dbReference>
<reference evidence="12" key="1">
    <citation type="submission" date="2025-08" db="UniProtKB">
        <authorList>
            <consortium name="Ensembl"/>
        </authorList>
    </citation>
    <scope>IDENTIFICATION</scope>
</reference>
<dbReference type="AlphaFoldDB" id="A0A8C5PAD1"/>
<keyword evidence="6" id="KW-0221">Differentiation</keyword>
<evidence type="ECO:0000259" key="11">
    <source>
        <dbReference type="SMART" id="SM01328"/>
    </source>
</evidence>
<keyword evidence="5" id="KW-0863">Zinc-finger</keyword>
<accession>A0A8C5PAD1</accession>
<feature type="domain" description="3CxxC-type" evidence="11">
    <location>
        <begin position="192"/>
        <end position="276"/>
    </location>
</feature>
<evidence type="ECO:0000256" key="10">
    <source>
        <dbReference type="ARBA" id="ARBA00034699"/>
    </source>
</evidence>
<dbReference type="GO" id="GO:0048477">
    <property type="term" value="P:oogenesis"/>
    <property type="evidence" value="ECO:0007669"/>
    <property type="project" value="UniProtKB-KW"/>
</dbReference>
<comment type="similarity">
    <text evidence="10">Belongs to the ZAR1 family.</text>
</comment>
<keyword evidence="13" id="KW-1185">Reference proteome</keyword>
<dbReference type="PANTHER" id="PTHR31054:SF7">
    <property type="entry name" value="PROTEIN ZAR1-LIKE 1.L"/>
    <property type="match status" value="1"/>
</dbReference>
<evidence type="ECO:0000256" key="2">
    <source>
        <dbReference type="ARBA" id="ARBA00022473"/>
    </source>
</evidence>
<evidence type="ECO:0000256" key="6">
    <source>
        <dbReference type="ARBA" id="ARBA00022782"/>
    </source>
</evidence>
<evidence type="ECO:0000313" key="13">
    <source>
        <dbReference type="Proteomes" id="UP000694569"/>
    </source>
</evidence>
<dbReference type="GO" id="GO:0017148">
    <property type="term" value="P:negative regulation of translation"/>
    <property type="evidence" value="ECO:0007669"/>
    <property type="project" value="UniProtKB-ARBA"/>
</dbReference>
<evidence type="ECO:0000313" key="12">
    <source>
        <dbReference type="Ensembl" id="ENSLLEP00000008490.1"/>
    </source>
</evidence>
<keyword evidence="7" id="KW-0862">Zinc</keyword>
<keyword evidence="8" id="KW-0694">RNA-binding</keyword>
<evidence type="ECO:0000256" key="5">
    <source>
        <dbReference type="ARBA" id="ARBA00022771"/>
    </source>
</evidence>
<dbReference type="GO" id="GO:0003729">
    <property type="term" value="F:mRNA binding"/>
    <property type="evidence" value="ECO:0007669"/>
    <property type="project" value="UniProtKB-ARBA"/>
</dbReference>
<dbReference type="OrthoDB" id="9885288at2759"/>
<comment type="subcellular location">
    <subcellularLocation>
        <location evidence="1">Cytoplasm</location>
        <location evidence="1">Cytoplasmic ribonucleoprotein granule</location>
    </subcellularLocation>
</comment>
<keyword evidence="4" id="KW-0479">Metal-binding</keyword>
<dbReference type="InterPro" id="IPR026775">
    <property type="entry name" value="Zar1"/>
</dbReference>
<evidence type="ECO:0000256" key="3">
    <source>
        <dbReference type="ARBA" id="ARBA00022490"/>
    </source>
</evidence>
<keyword evidence="9" id="KW-0896">Oogenesis</keyword>
<sequence length="290" mass="33346">MAGVMYPPQYPGPQYYAPQHYGPPYRQPPPYYRPKQPYWKAPYKGSQGPMKPPLPFDALASYKWAQLKALLSQLGPELGLGRYYTREVGVQVNPRVDASVQCSLGPRTLKNQKGPFLLHAVPGQHAGLGIITPVKYPRTIAVYSRLSDRRLFTVTRGATMMEAGTQPDNLEDEEEAVRDPGPKKPNFQFLEQKYGFFHCKSCQVRWESAYVWCVSGTNKVYFKQYCHKCLNGFNPYYVESIECKICMKTWCSCPERRHIDLKRPHCQELCGRCKGQRLSCDKTYSFKYIV</sequence>
<name>A0A8C5PAD1_9ANUR</name>
<protein>
    <recommendedName>
        <fullName evidence="11">3CxxC-type domain-containing protein</fullName>
    </recommendedName>
</protein>